<dbReference type="InterPro" id="IPR015943">
    <property type="entry name" value="WD40/YVTN_repeat-like_dom_sf"/>
</dbReference>
<dbReference type="PROSITE" id="PS50082">
    <property type="entry name" value="WD_REPEATS_2"/>
    <property type="match status" value="1"/>
</dbReference>
<accession>C5KC97</accession>
<dbReference type="Proteomes" id="UP000007800">
    <property type="component" value="Unassembled WGS sequence"/>
</dbReference>
<dbReference type="Gene3D" id="2.130.10.10">
    <property type="entry name" value="YVTN repeat-like/Quinoprotein amine dehydrogenase"/>
    <property type="match status" value="3"/>
</dbReference>
<evidence type="ECO:0000256" key="2">
    <source>
        <dbReference type="ARBA" id="ARBA00022737"/>
    </source>
</evidence>
<dbReference type="SUPFAM" id="SSF50965">
    <property type="entry name" value="Galactose oxidase, central domain"/>
    <property type="match status" value="1"/>
</dbReference>
<dbReference type="AlphaFoldDB" id="C5KC97"/>
<dbReference type="PANTHER" id="PTHR19848">
    <property type="entry name" value="WD40 REPEAT PROTEIN"/>
    <property type="match status" value="1"/>
</dbReference>
<dbReference type="OrthoDB" id="10264376at2759"/>
<sequence length="579" mass="61639">MGCFTSVITSTQVCALAVCSNGKYIASGQLGSETQKGQVAAVKVWSVSAKEDFLTLPGICGKCTGLALSADGRFLAAAGLNQMLIVWDVSTGGEQVAKNGLVRQPPAVGHSDLCTSYRTAVQKQAKYILCTAQDSLVMKHTIEFDISQMGYVMSSSDKMQMPGAIANTTSCCCFTIAGLHQVYRASMPCCNGTVRALAVIGGSLYVAGGDGKIRSFEGSDAQWHVMAENAVDPVVGTGSDILCLTPSPSGKDLLATSANGKLWRIDSRSLDASLIQSSITGEVTCVGFGKEESKYLMSGSSLGRLVLWDLGQLNPVATAKIACSSLYVVTGGGPGCCAVRVWHHHTRELLIQFQEHNPRTCPTGVVAVLVDVSAPHIVHSTAGDGHIVSFDLKAGKAQIKHTCKTGGPISGTTQRLDSENELITCHVDGRLMFWDIDYAEPVAGLRASVFDSAFVPRAPRLACVTISPDGRYVAAGAEDGEVYIFDLKTSEQLPPIESPSGHSAAVTAWNCIQLSDRFAGHQMAVSSQPQLGIRAWGCGISMMRRLIMRRRVEWMMMGRTPEGAEAVVIEHEHADVFDP</sequence>
<keyword evidence="5" id="KW-1185">Reference proteome</keyword>
<name>C5KC97_PERM5</name>
<evidence type="ECO:0000256" key="1">
    <source>
        <dbReference type="ARBA" id="ARBA00022574"/>
    </source>
</evidence>
<dbReference type="InterPro" id="IPR011047">
    <property type="entry name" value="Quinoprotein_ADH-like_sf"/>
</dbReference>
<dbReference type="InterPro" id="IPR011043">
    <property type="entry name" value="Gal_Oxase/kelch_b-propeller"/>
</dbReference>
<protein>
    <submittedName>
        <fullName evidence="4">Uncharacterized protein</fullName>
    </submittedName>
</protein>
<dbReference type="Pfam" id="PF00400">
    <property type="entry name" value="WD40"/>
    <property type="match status" value="2"/>
</dbReference>
<organism evidence="5">
    <name type="scientific">Perkinsus marinus (strain ATCC 50983 / TXsc)</name>
    <dbReference type="NCBI Taxonomy" id="423536"/>
    <lineage>
        <taxon>Eukaryota</taxon>
        <taxon>Sar</taxon>
        <taxon>Alveolata</taxon>
        <taxon>Perkinsozoa</taxon>
        <taxon>Perkinsea</taxon>
        <taxon>Perkinsida</taxon>
        <taxon>Perkinsidae</taxon>
        <taxon>Perkinsus</taxon>
    </lineage>
</organism>
<proteinExistence type="predicted"/>
<evidence type="ECO:0000313" key="4">
    <source>
        <dbReference type="EMBL" id="EER17910.1"/>
    </source>
</evidence>
<dbReference type="GeneID" id="9063171"/>
<evidence type="ECO:0000256" key="3">
    <source>
        <dbReference type="PROSITE-ProRule" id="PRU00221"/>
    </source>
</evidence>
<keyword evidence="1 3" id="KW-0853">WD repeat</keyword>
<gene>
    <name evidence="4" type="ORF">Pmar_PMAR027626</name>
</gene>
<keyword evidence="2" id="KW-0677">Repeat</keyword>
<feature type="repeat" description="WD" evidence="3">
    <location>
        <begin position="454"/>
        <end position="495"/>
    </location>
</feature>
<dbReference type="InterPro" id="IPR019775">
    <property type="entry name" value="WD40_repeat_CS"/>
</dbReference>
<dbReference type="SMART" id="SM00320">
    <property type="entry name" value="WD40"/>
    <property type="match status" value="7"/>
</dbReference>
<dbReference type="PANTHER" id="PTHR19848:SF8">
    <property type="entry name" value="F-BOX AND WD REPEAT DOMAIN CONTAINING 7"/>
    <property type="match status" value="1"/>
</dbReference>
<reference evidence="4 5" key="1">
    <citation type="submission" date="2008-07" db="EMBL/GenBank/DDBJ databases">
        <authorList>
            <person name="El-Sayed N."/>
            <person name="Caler E."/>
            <person name="Inman J."/>
            <person name="Amedeo P."/>
            <person name="Hass B."/>
            <person name="Wortman J."/>
        </authorList>
    </citation>
    <scope>NUCLEOTIDE SEQUENCE [LARGE SCALE GENOMIC DNA]</scope>
    <source>
        <strain evidence="5">ATCC 50983 / TXsc</strain>
    </source>
</reference>
<dbReference type="InParanoid" id="C5KC97"/>
<dbReference type="InterPro" id="IPR001680">
    <property type="entry name" value="WD40_rpt"/>
</dbReference>
<dbReference type="RefSeq" id="XP_002786114.1">
    <property type="nucleotide sequence ID" value="XM_002786068.1"/>
</dbReference>
<dbReference type="PROSITE" id="PS00678">
    <property type="entry name" value="WD_REPEATS_1"/>
    <property type="match status" value="1"/>
</dbReference>
<dbReference type="SUPFAM" id="SSF50998">
    <property type="entry name" value="Quinoprotein alcohol dehydrogenase-like"/>
    <property type="match status" value="1"/>
</dbReference>
<dbReference type="EMBL" id="GG671975">
    <property type="protein sequence ID" value="EER17910.1"/>
    <property type="molecule type" value="Genomic_DNA"/>
</dbReference>
<evidence type="ECO:0000313" key="5">
    <source>
        <dbReference type="Proteomes" id="UP000007800"/>
    </source>
</evidence>